<dbReference type="Pfam" id="PF18741">
    <property type="entry name" value="MTES_1575"/>
    <property type="match status" value="1"/>
</dbReference>
<dbReference type="Pfam" id="PF13087">
    <property type="entry name" value="AAA_12"/>
    <property type="match status" value="1"/>
</dbReference>
<feature type="domain" description="DUF3320" evidence="2">
    <location>
        <begin position="1773"/>
        <end position="1822"/>
    </location>
</feature>
<name>A6NZU3_9FIRM</name>
<feature type="domain" description="Restriction endonuclease type II-like" evidence="5">
    <location>
        <begin position="1621"/>
        <end position="1715"/>
    </location>
</feature>
<dbReference type="InterPro" id="IPR041679">
    <property type="entry name" value="DNA2/NAM7-like_C"/>
</dbReference>
<feature type="domain" description="DNA2/NAM7 helicase helicase" evidence="3">
    <location>
        <begin position="686"/>
        <end position="777"/>
    </location>
</feature>
<dbReference type="Gene3D" id="3.40.50.300">
    <property type="entry name" value="P-loop containing nucleotide triphosphate hydrolases"/>
    <property type="match status" value="3"/>
</dbReference>
<evidence type="ECO:0000259" key="3">
    <source>
        <dbReference type="Pfam" id="PF13086"/>
    </source>
</evidence>
<feature type="region of interest" description="Disordered" evidence="1">
    <location>
        <begin position="1851"/>
        <end position="1870"/>
    </location>
</feature>
<dbReference type="InterPro" id="IPR045055">
    <property type="entry name" value="DNA2/NAM7-like"/>
</dbReference>
<dbReference type="CDD" id="cd18808">
    <property type="entry name" value="SF1_C_Upf1"/>
    <property type="match status" value="1"/>
</dbReference>
<reference evidence="6 7" key="1">
    <citation type="submission" date="2007-04" db="EMBL/GenBank/DDBJ databases">
        <authorList>
            <person name="Fulton L."/>
            <person name="Clifton S."/>
            <person name="Fulton B."/>
            <person name="Xu J."/>
            <person name="Minx P."/>
            <person name="Pepin K.H."/>
            <person name="Johnson M."/>
            <person name="Thiruvilangam P."/>
            <person name="Bhonagiri V."/>
            <person name="Nash W.E."/>
            <person name="Mardis E.R."/>
            <person name="Wilson R.K."/>
        </authorList>
    </citation>
    <scope>NUCLEOTIDE SEQUENCE [LARGE SCALE GENOMIC DNA]</scope>
    <source>
        <strain evidence="6 7">ATCC 29799</strain>
    </source>
</reference>
<dbReference type="Pfam" id="PF13195">
    <property type="entry name" value="DUF4011"/>
    <property type="match status" value="1"/>
</dbReference>
<feature type="compositionally biased region" description="Basic and acidic residues" evidence="1">
    <location>
        <begin position="1859"/>
        <end position="1870"/>
    </location>
</feature>
<protein>
    <recommendedName>
        <fullName evidence="8">DUF3320 domain-containing protein</fullName>
    </recommendedName>
</protein>
<feature type="region of interest" description="Disordered" evidence="1">
    <location>
        <begin position="370"/>
        <end position="392"/>
    </location>
</feature>
<dbReference type="InterPro" id="IPR021754">
    <property type="entry name" value="DUF3320"/>
</dbReference>
<gene>
    <name evidence="6" type="ORF">BACCAP_03747</name>
</gene>
<evidence type="ECO:0000259" key="2">
    <source>
        <dbReference type="Pfam" id="PF11784"/>
    </source>
</evidence>
<feature type="region of interest" description="Disordered" evidence="1">
    <location>
        <begin position="1"/>
        <end position="34"/>
    </location>
</feature>
<dbReference type="Proteomes" id="UP000003639">
    <property type="component" value="Unassembled WGS sequence"/>
</dbReference>
<dbReference type="eggNOG" id="COG1198">
    <property type="taxonomic scope" value="Bacteria"/>
</dbReference>
<feature type="domain" description="DNA2/NAM7 helicase-like C-terminal" evidence="4">
    <location>
        <begin position="1377"/>
        <end position="1568"/>
    </location>
</feature>
<dbReference type="GO" id="GO:0004386">
    <property type="term" value="F:helicase activity"/>
    <property type="evidence" value="ECO:0007669"/>
    <property type="project" value="InterPro"/>
</dbReference>
<evidence type="ECO:0000259" key="4">
    <source>
        <dbReference type="Pfam" id="PF13087"/>
    </source>
</evidence>
<reference evidence="6 7" key="2">
    <citation type="submission" date="2007-06" db="EMBL/GenBank/DDBJ databases">
        <title>Draft genome sequence of Pseudoflavonifractor capillosus ATCC 29799.</title>
        <authorList>
            <person name="Sudarsanam P."/>
            <person name="Ley R."/>
            <person name="Guruge J."/>
            <person name="Turnbaugh P.J."/>
            <person name="Mahowald M."/>
            <person name="Liep D."/>
            <person name="Gordon J."/>
        </authorList>
    </citation>
    <scope>NUCLEOTIDE SEQUENCE [LARGE SCALE GENOMIC DNA]</scope>
    <source>
        <strain evidence="6 7">ATCC 29799</strain>
    </source>
</reference>
<sequence>MDAQEGFAMEDVASVSTSTSEQTQPPAEESTISLQPQLTPVVNYALQQNRLPILSQLIIRNHTDQVLQGLTLTAESDPEGILLPFSQLIEQVPAQSEFVLQRLPVHASADMLSGLTEGTSGYITLRLLQGDELLAECRRELTVLAFDQWHGVGYYPELLTAFITPNHPEVAKLTSRAAEFLKQWTDDPSQDAYLRENPNRVRLQAASVYAAMQEQNIVYSIMPASFETVGQRVRLCDTIIQEKKGNCLELTLLYAACLEAIGLNPLVVVIPGHAFAGVWLEEQTFPEAVQDDPALLTKRLSDGIGEVAVVECTALTAGKKVSFDEACAMAERQLNTPVEYIIDVRRARLSGIRPIPQRIRTEDGWSVVSQERDEEEITSAPKAREQAVQVGEGPAAAGGKVAQWERKLLDLGLRNTLLNLRLTQNVVPLLADSLGKLEDMLASGEEYGISPRPQEWAKREAYRRDPEQFADLGEYRQLIQAEFENKRLRSALNEADLARATIRLYRTAHTSLEENGANTLYLALGLLRWYESKASERPRYAPLVLLPVEIVRKSAIKGYVIRLRDEEPQMNITLLEMLKQDFGITVGGLDPLPQDDHGVDLRAVYAVIRRAVMDQPRWDVVETAFLGLFSFTQFVMWNDLRNRADDLQRNKLVRSLIEGKLAWADGAMETDAKVEREDTLLPIPADASQLYAIQQAADGRSFVLHGPPGTGKSQTITALIANALAQGKTVLFVAEKMAALSVVQKRLDGIGIGAFCLELHSNKSKKRDVLDQLKAATEVTRGKPKESWEKKAAQTAALRKELDDYAQALHMPRPCGYSLFELVGFYEDNREAPAIAPLTEAFIRSASRDRMTVQEQAAGRLVAAGREVGHPAGHPLRLLGRREYSPALRTDMADKLHSFLQDLDRLETAGKVLAEATGQPVPQQAAQWEKQFRFAGQLLDWLKFPASWTCEGAFEELLGNIDRFSQHIKAAQQVGKTLSVRWKDSFLQQDAAALKAAWTQASLQWVLPRMLGQGRVVKLLAPHAKGGVDKGGLEQDLTLLETYRSEMQQAGALHQTLGAALNGLNENAPDDLRVMTGQARELCAGLRQLTDRDTPAKLGGQSQLIPLAQELRQACTAVRADWEKLLPLLQPDEARCAALTISEMGQMCREAAEGLEGLKDWCVWNEACAEARELEMGSLVEAYAGGLPHDQVLCAWRRAVTVALISSIVDGDPVLSRFSGAIFNEKIRQFQQLDDQLTRLAQTEIFCRLAANVPDFTQAAASSSEVGILQRAIRSGGRGLSLRRLFDQIPTLLPLLCPCMLMSPLSVAQYLDPGHKDFDLVVFDEASQLPTCKAVGALARGENAVVVGDPKQMPPTSFFTSNTVDEENLEQEDLESILDDCLALNMPQSHLLWHYRSQHESLIAFSNREFYDNRLYTFPSVNDRESMVRLVHVDGFFDRGKTRQNRGEAEAVVAELSNRAHDPALRDRSVGVVTFNINQQNLISDLLDEACRTDSVLEDWAYHSPEPLFIKNLENVQGDERDVILFSIGYGPDEQGHVTMNFGPLNREGGWRRLNVAVSRARQEMVVYATLRPDQIDLSRSPAQGVAALRDFLAYAESGTLKENAASAGDAGTDISGIVRDIRGVLEENGYGTQCMVGHSKYRLDIGVVDPAQPEQYLAGILLDGRNYRDARTTRDRELAQCMVLERLGWRLHRIWTMDWLEQRKKETERLLAHLKELEEAKPVPAEASTPEPARIEKNVDAAVAEIEAGIPQGQGGIPYRPAKPKARQLSADDFLLPRNQRLILSVLSQVIKQEGPVSEGLLLRRTVQSFGITRAGSRMQNHLQTLLSTLDVRTTVQQDSRFYWAPSQEPDSYTEFRTSSEAEEKRDARDLPVQEIANAAVAVLRQQVGLPEEDLIREAARLLGYTRLGVPMRQAMSSGLAYGMEHGRLSQSRPGYYVLPQE</sequence>
<accession>A6NZU3</accession>
<dbReference type="InterPro" id="IPR025103">
    <property type="entry name" value="DUF4011"/>
</dbReference>
<evidence type="ECO:0000313" key="6">
    <source>
        <dbReference type="EMBL" id="EDM98446.1"/>
    </source>
</evidence>
<dbReference type="InterPro" id="IPR047187">
    <property type="entry name" value="SF1_C_Upf1"/>
</dbReference>
<dbReference type="EMBL" id="AAXG02000034">
    <property type="protein sequence ID" value="EDM98446.1"/>
    <property type="molecule type" value="Genomic_DNA"/>
</dbReference>
<dbReference type="PANTHER" id="PTHR10887:SF530">
    <property type="entry name" value="SUPERFAMILY I DNA HELICASES"/>
    <property type="match status" value="1"/>
</dbReference>
<evidence type="ECO:0000256" key="1">
    <source>
        <dbReference type="SAM" id="MobiDB-lite"/>
    </source>
</evidence>
<evidence type="ECO:0000259" key="5">
    <source>
        <dbReference type="Pfam" id="PF18741"/>
    </source>
</evidence>
<comment type="caution">
    <text evidence="6">The sequence shown here is derived from an EMBL/GenBank/DDBJ whole genome shotgun (WGS) entry which is preliminary data.</text>
</comment>
<dbReference type="SUPFAM" id="SSF52980">
    <property type="entry name" value="Restriction endonuclease-like"/>
    <property type="match status" value="1"/>
</dbReference>
<organism evidence="6 7">
    <name type="scientific">Pseudoflavonifractor capillosus ATCC 29799</name>
    <dbReference type="NCBI Taxonomy" id="411467"/>
    <lineage>
        <taxon>Bacteria</taxon>
        <taxon>Bacillati</taxon>
        <taxon>Bacillota</taxon>
        <taxon>Clostridia</taxon>
        <taxon>Eubacteriales</taxon>
        <taxon>Oscillospiraceae</taxon>
        <taxon>Pseudoflavonifractor</taxon>
    </lineage>
</organism>
<evidence type="ECO:0008006" key="8">
    <source>
        <dbReference type="Google" id="ProtNLM"/>
    </source>
</evidence>
<keyword evidence="7" id="KW-1185">Reference proteome</keyword>
<dbReference type="eggNOG" id="COG1112">
    <property type="taxonomic scope" value="Bacteria"/>
</dbReference>
<feature type="compositionally biased region" description="Polar residues" evidence="1">
    <location>
        <begin position="14"/>
        <end position="34"/>
    </location>
</feature>
<proteinExistence type="predicted"/>
<dbReference type="SUPFAM" id="SSF52540">
    <property type="entry name" value="P-loop containing nucleoside triphosphate hydrolases"/>
    <property type="match status" value="1"/>
</dbReference>
<dbReference type="PANTHER" id="PTHR10887">
    <property type="entry name" value="DNA2/NAM7 HELICASE FAMILY"/>
    <property type="match status" value="1"/>
</dbReference>
<dbReference type="FunFam" id="3.40.50.300:FF:002063">
    <property type="entry name" value="DNA helicase related protein"/>
    <property type="match status" value="1"/>
</dbReference>
<dbReference type="Pfam" id="PF11784">
    <property type="entry name" value="DUF3320"/>
    <property type="match status" value="1"/>
</dbReference>
<dbReference type="STRING" id="411467.BACCAP_03747"/>
<dbReference type="Pfam" id="PF13086">
    <property type="entry name" value="AAA_11"/>
    <property type="match status" value="1"/>
</dbReference>
<dbReference type="InterPro" id="IPR041677">
    <property type="entry name" value="DNA2/NAM7_AAA_11"/>
</dbReference>
<evidence type="ECO:0000313" key="7">
    <source>
        <dbReference type="Proteomes" id="UP000003639"/>
    </source>
</evidence>
<dbReference type="InterPro" id="IPR027417">
    <property type="entry name" value="P-loop_NTPase"/>
</dbReference>
<dbReference type="InterPro" id="IPR011335">
    <property type="entry name" value="Restrct_endonuc-II-like"/>
</dbReference>
<dbReference type="InterPro" id="IPR049468">
    <property type="entry name" value="Restrct_endonuc-II-like_dom"/>
</dbReference>